<evidence type="ECO:0000256" key="2">
    <source>
        <dbReference type="ARBA" id="ARBA00022737"/>
    </source>
</evidence>
<dbReference type="InterPro" id="IPR050216">
    <property type="entry name" value="LRR_domain-containing"/>
</dbReference>
<dbReference type="Gene3D" id="3.80.10.10">
    <property type="entry name" value="Ribonuclease Inhibitor"/>
    <property type="match status" value="1"/>
</dbReference>
<dbReference type="InterPro" id="IPR032675">
    <property type="entry name" value="LRR_dom_sf"/>
</dbReference>
<sequence length="181" mass="20340">MAGLSVAKVVNRIRDAKEKEELDLSKCDLIQVPDAVYLMMKSVTLRICDLSGNLLQKLPSKFPVRFPDITELDLGENKLTTLPDELRQIENLKVLNVSGNRIQVLPHVVYELNKLRALDAKKNVLTELDVTKLKRMLSLTEIDLQDNPLPEKLNTQLLEIKVFTVLLGASDPVGAQLDEVE</sequence>
<dbReference type="InterPro" id="IPR001611">
    <property type="entry name" value="Leu-rich_rpt"/>
</dbReference>
<keyword evidence="1" id="KW-0433">Leucine-rich repeat</keyword>
<name>A0AAE0S685_9BIVA</name>
<dbReference type="Proteomes" id="UP001195483">
    <property type="component" value="Unassembled WGS sequence"/>
</dbReference>
<evidence type="ECO:0000313" key="3">
    <source>
        <dbReference type="EMBL" id="KAK3586008.1"/>
    </source>
</evidence>
<reference evidence="3" key="2">
    <citation type="journal article" date="2021" name="Genome Biol. Evol.">
        <title>Developing a high-quality reference genome for a parasitic bivalve with doubly uniparental inheritance (Bivalvia: Unionida).</title>
        <authorList>
            <person name="Smith C.H."/>
        </authorList>
    </citation>
    <scope>NUCLEOTIDE SEQUENCE</scope>
    <source>
        <strain evidence="3">CHS0354</strain>
        <tissue evidence="3">Mantle</tissue>
    </source>
</reference>
<dbReference type="EMBL" id="JAEAOA010001951">
    <property type="protein sequence ID" value="KAK3586008.1"/>
    <property type="molecule type" value="Genomic_DNA"/>
</dbReference>
<gene>
    <name evidence="3" type="ORF">CHS0354_033125</name>
</gene>
<dbReference type="Pfam" id="PF13855">
    <property type="entry name" value="LRR_8"/>
    <property type="match status" value="1"/>
</dbReference>
<reference evidence="3" key="1">
    <citation type="journal article" date="2021" name="Genome Biol. Evol.">
        <title>A High-Quality Reference Genome for a Parasitic Bivalve with Doubly Uniparental Inheritance (Bivalvia: Unionida).</title>
        <authorList>
            <person name="Smith C.H."/>
        </authorList>
    </citation>
    <scope>NUCLEOTIDE SEQUENCE</scope>
    <source>
        <strain evidence="3">CHS0354</strain>
    </source>
</reference>
<evidence type="ECO:0000313" key="4">
    <source>
        <dbReference type="Proteomes" id="UP001195483"/>
    </source>
</evidence>
<organism evidence="3 4">
    <name type="scientific">Potamilus streckersoni</name>
    <dbReference type="NCBI Taxonomy" id="2493646"/>
    <lineage>
        <taxon>Eukaryota</taxon>
        <taxon>Metazoa</taxon>
        <taxon>Spiralia</taxon>
        <taxon>Lophotrochozoa</taxon>
        <taxon>Mollusca</taxon>
        <taxon>Bivalvia</taxon>
        <taxon>Autobranchia</taxon>
        <taxon>Heteroconchia</taxon>
        <taxon>Palaeoheterodonta</taxon>
        <taxon>Unionida</taxon>
        <taxon>Unionoidea</taxon>
        <taxon>Unionidae</taxon>
        <taxon>Ambleminae</taxon>
        <taxon>Lampsilini</taxon>
        <taxon>Potamilus</taxon>
    </lineage>
</organism>
<dbReference type="SMART" id="SM00369">
    <property type="entry name" value="LRR_TYP"/>
    <property type="match status" value="2"/>
</dbReference>
<keyword evidence="4" id="KW-1185">Reference proteome</keyword>
<evidence type="ECO:0000256" key="1">
    <source>
        <dbReference type="ARBA" id="ARBA00022614"/>
    </source>
</evidence>
<dbReference type="PANTHER" id="PTHR48051:SF1">
    <property type="entry name" value="RAS SUPPRESSOR PROTEIN 1"/>
    <property type="match status" value="1"/>
</dbReference>
<dbReference type="GO" id="GO:0005737">
    <property type="term" value="C:cytoplasm"/>
    <property type="evidence" value="ECO:0007669"/>
    <property type="project" value="TreeGrafter"/>
</dbReference>
<dbReference type="PROSITE" id="PS51450">
    <property type="entry name" value="LRR"/>
    <property type="match status" value="1"/>
</dbReference>
<comment type="caution">
    <text evidence="3">The sequence shown here is derived from an EMBL/GenBank/DDBJ whole genome shotgun (WGS) entry which is preliminary data.</text>
</comment>
<dbReference type="InterPro" id="IPR003591">
    <property type="entry name" value="Leu-rich_rpt_typical-subtyp"/>
</dbReference>
<reference evidence="3" key="3">
    <citation type="submission" date="2023-05" db="EMBL/GenBank/DDBJ databases">
        <authorList>
            <person name="Smith C.H."/>
        </authorList>
    </citation>
    <scope>NUCLEOTIDE SEQUENCE</scope>
    <source>
        <strain evidence="3">CHS0354</strain>
        <tissue evidence="3">Mantle</tissue>
    </source>
</reference>
<dbReference type="PANTHER" id="PTHR48051">
    <property type="match status" value="1"/>
</dbReference>
<accession>A0AAE0S685</accession>
<proteinExistence type="predicted"/>
<dbReference type="AlphaFoldDB" id="A0AAE0S685"/>
<keyword evidence="2" id="KW-0677">Repeat</keyword>
<protein>
    <submittedName>
        <fullName evidence="3">Uncharacterized protein</fullName>
    </submittedName>
</protein>
<dbReference type="SUPFAM" id="SSF52075">
    <property type="entry name" value="Outer arm dynein light chain 1"/>
    <property type="match status" value="1"/>
</dbReference>